<dbReference type="EMBL" id="UGTP01000002">
    <property type="protein sequence ID" value="SUC37651.1"/>
    <property type="molecule type" value="Genomic_DNA"/>
</dbReference>
<proteinExistence type="predicted"/>
<evidence type="ECO:0000313" key="1">
    <source>
        <dbReference type="EMBL" id="SUC37651.1"/>
    </source>
</evidence>
<organism evidence="1 2">
    <name type="scientific">Prevotella pallens</name>
    <dbReference type="NCBI Taxonomy" id="60133"/>
    <lineage>
        <taxon>Bacteria</taxon>
        <taxon>Pseudomonadati</taxon>
        <taxon>Bacteroidota</taxon>
        <taxon>Bacteroidia</taxon>
        <taxon>Bacteroidales</taxon>
        <taxon>Prevotellaceae</taxon>
        <taxon>Prevotella</taxon>
    </lineage>
</organism>
<accession>A0A379G9S3</accession>
<evidence type="ECO:0000313" key="2">
    <source>
        <dbReference type="Proteomes" id="UP000254235"/>
    </source>
</evidence>
<reference evidence="1 2" key="1">
    <citation type="submission" date="2018-06" db="EMBL/GenBank/DDBJ databases">
        <authorList>
            <consortium name="Pathogen Informatics"/>
            <person name="Doyle S."/>
        </authorList>
    </citation>
    <scope>NUCLEOTIDE SEQUENCE [LARGE SCALE GENOMIC DNA]</scope>
    <source>
        <strain evidence="1 2">NCTC13043</strain>
    </source>
</reference>
<dbReference type="Proteomes" id="UP000254235">
    <property type="component" value="Unassembled WGS sequence"/>
</dbReference>
<dbReference type="AlphaFoldDB" id="A0A379G9S3"/>
<gene>
    <name evidence="1" type="ORF">NCTC13043_02141</name>
</gene>
<protein>
    <submittedName>
        <fullName evidence="1">Uncharacterized protein</fullName>
    </submittedName>
</protein>
<sequence length="88" mass="9932">MHFCLTTYNKDKIISVQNSKSIEQGVSKFGNRRGTFIMISKEGVSYSRHVSIYNGKEVVGGNSNMHVSQAKVVYLYVADETKKKGRKQ</sequence>
<name>A0A379G9S3_9BACT</name>